<dbReference type="SUPFAM" id="SSF48726">
    <property type="entry name" value="Immunoglobulin"/>
    <property type="match status" value="1"/>
</dbReference>
<accession>A0A3Q2QWP2</accession>
<dbReference type="Proteomes" id="UP000265000">
    <property type="component" value="Unplaced"/>
</dbReference>
<evidence type="ECO:0000313" key="5">
    <source>
        <dbReference type="Ensembl" id="ENSFHEP00000032518.1"/>
    </source>
</evidence>
<reference evidence="5" key="2">
    <citation type="submission" date="2025-09" db="UniProtKB">
        <authorList>
            <consortium name="Ensembl"/>
        </authorList>
    </citation>
    <scope>IDENTIFICATION</scope>
</reference>
<protein>
    <recommendedName>
        <fullName evidence="4">Ig-like domain-containing protein</fullName>
    </recommendedName>
</protein>
<dbReference type="SMART" id="SM00406">
    <property type="entry name" value="IGv"/>
    <property type="match status" value="1"/>
</dbReference>
<evidence type="ECO:0000256" key="2">
    <source>
        <dbReference type="ARBA" id="ARBA00023130"/>
    </source>
</evidence>
<dbReference type="GeneTree" id="ENSGT01020000230358"/>
<feature type="domain" description="Ig-like" evidence="4">
    <location>
        <begin position="7"/>
        <end position="101"/>
    </location>
</feature>
<keyword evidence="2" id="KW-1064">Adaptive immunity</keyword>
<dbReference type="PANTHER" id="PTHR23266">
    <property type="entry name" value="IMMUNOGLOBULIN HEAVY CHAIN"/>
    <property type="match status" value="1"/>
</dbReference>
<name>A0A3Q2QWP2_FUNHE</name>
<dbReference type="InterPro" id="IPR013106">
    <property type="entry name" value="Ig_V-set"/>
</dbReference>
<keyword evidence="6" id="KW-1185">Reference proteome</keyword>
<proteinExistence type="predicted"/>
<dbReference type="InterPro" id="IPR013783">
    <property type="entry name" value="Ig-like_fold"/>
</dbReference>
<dbReference type="Gene3D" id="2.60.40.10">
    <property type="entry name" value="Immunoglobulins"/>
    <property type="match status" value="1"/>
</dbReference>
<dbReference type="GO" id="GO:0002250">
    <property type="term" value="P:adaptive immune response"/>
    <property type="evidence" value="ECO:0007669"/>
    <property type="project" value="UniProtKB-KW"/>
</dbReference>
<dbReference type="Pfam" id="PF07686">
    <property type="entry name" value="V-set"/>
    <property type="match status" value="1"/>
</dbReference>
<sequence length="150" mass="16908">MDLQHTTKILSEPASLTVQPGQALRISCQVSYSVNTYTTTWVRQPAGKALEWMGAIWSGGSTYYANSVQGRIEITRDTSKNIVNLRQENSLNTEDSAIYYCARVLQRLKSVQQLYKNLQCLLSYKTLAVPCDRLVTCQGVPRLSPTDSWR</sequence>
<reference evidence="5" key="1">
    <citation type="submission" date="2025-08" db="UniProtKB">
        <authorList>
            <consortium name="Ensembl"/>
        </authorList>
    </citation>
    <scope>IDENTIFICATION</scope>
</reference>
<dbReference type="GO" id="GO:0019814">
    <property type="term" value="C:immunoglobulin complex"/>
    <property type="evidence" value="ECO:0007669"/>
    <property type="project" value="UniProtKB-KW"/>
</dbReference>
<dbReference type="InterPro" id="IPR036179">
    <property type="entry name" value="Ig-like_dom_sf"/>
</dbReference>
<dbReference type="Ensembl" id="ENSFHET00000025966.1">
    <property type="protein sequence ID" value="ENSFHEP00000032518.1"/>
    <property type="gene ID" value="ENSFHEG00000019023.1"/>
</dbReference>
<dbReference type="GO" id="GO:0005576">
    <property type="term" value="C:extracellular region"/>
    <property type="evidence" value="ECO:0007669"/>
    <property type="project" value="UniProtKB-ARBA"/>
</dbReference>
<keyword evidence="1" id="KW-0391">Immunity</keyword>
<evidence type="ECO:0000256" key="3">
    <source>
        <dbReference type="ARBA" id="ARBA00043265"/>
    </source>
</evidence>
<organism evidence="5 6">
    <name type="scientific">Fundulus heteroclitus</name>
    <name type="common">Killifish</name>
    <name type="synonym">Mummichog</name>
    <dbReference type="NCBI Taxonomy" id="8078"/>
    <lineage>
        <taxon>Eukaryota</taxon>
        <taxon>Metazoa</taxon>
        <taxon>Chordata</taxon>
        <taxon>Craniata</taxon>
        <taxon>Vertebrata</taxon>
        <taxon>Euteleostomi</taxon>
        <taxon>Actinopterygii</taxon>
        <taxon>Neopterygii</taxon>
        <taxon>Teleostei</taxon>
        <taxon>Neoteleostei</taxon>
        <taxon>Acanthomorphata</taxon>
        <taxon>Ovalentaria</taxon>
        <taxon>Atherinomorphae</taxon>
        <taxon>Cyprinodontiformes</taxon>
        <taxon>Fundulidae</taxon>
        <taxon>Fundulus</taxon>
    </lineage>
</organism>
<dbReference type="InterPro" id="IPR007110">
    <property type="entry name" value="Ig-like_dom"/>
</dbReference>
<dbReference type="PROSITE" id="PS50835">
    <property type="entry name" value="IG_LIKE"/>
    <property type="match status" value="1"/>
</dbReference>
<dbReference type="AlphaFoldDB" id="A0A3Q2QWP2"/>
<keyword evidence="3" id="KW-1280">Immunoglobulin</keyword>
<evidence type="ECO:0000256" key="1">
    <source>
        <dbReference type="ARBA" id="ARBA00022859"/>
    </source>
</evidence>
<dbReference type="InterPro" id="IPR050199">
    <property type="entry name" value="IgHV"/>
</dbReference>
<evidence type="ECO:0000259" key="4">
    <source>
        <dbReference type="PROSITE" id="PS50835"/>
    </source>
</evidence>
<evidence type="ECO:0000313" key="6">
    <source>
        <dbReference type="Proteomes" id="UP000265000"/>
    </source>
</evidence>